<feature type="compositionally biased region" description="Polar residues" evidence="1">
    <location>
        <begin position="26"/>
        <end position="45"/>
    </location>
</feature>
<reference evidence="2 3" key="1">
    <citation type="submission" date="2017-05" db="EMBL/GenBank/DDBJ databases">
        <title>The Genome Sequence of Tsuchiyaea wingfieldii DSM 27421.</title>
        <authorList>
            <person name="Cuomo C."/>
            <person name="Passer A."/>
            <person name="Billmyre B."/>
            <person name="Heitman J."/>
        </authorList>
    </citation>
    <scope>NUCLEOTIDE SEQUENCE [LARGE SCALE GENOMIC DNA]</scope>
    <source>
        <strain evidence="2 3">DSM 27421</strain>
    </source>
</reference>
<proteinExistence type="predicted"/>
<evidence type="ECO:0000313" key="2">
    <source>
        <dbReference type="EMBL" id="TYJ52802.1"/>
    </source>
</evidence>
<accession>A0A5D3APQ7</accession>
<feature type="region of interest" description="Disordered" evidence="1">
    <location>
        <begin position="66"/>
        <end position="95"/>
    </location>
</feature>
<dbReference type="AlphaFoldDB" id="A0A5D3APQ7"/>
<organism evidence="2 3">
    <name type="scientific">Cryptococcus floricola</name>
    <dbReference type="NCBI Taxonomy" id="2591691"/>
    <lineage>
        <taxon>Eukaryota</taxon>
        <taxon>Fungi</taxon>
        <taxon>Dikarya</taxon>
        <taxon>Basidiomycota</taxon>
        <taxon>Agaricomycotina</taxon>
        <taxon>Tremellomycetes</taxon>
        <taxon>Tremellales</taxon>
        <taxon>Cryptococcaceae</taxon>
        <taxon>Cryptococcus</taxon>
    </lineage>
</organism>
<comment type="caution">
    <text evidence="2">The sequence shown here is derived from an EMBL/GenBank/DDBJ whole genome shotgun (WGS) entry which is preliminary data.</text>
</comment>
<keyword evidence="3" id="KW-1185">Reference proteome</keyword>
<dbReference type="EMBL" id="NIDF01000115">
    <property type="protein sequence ID" value="TYJ52802.1"/>
    <property type="molecule type" value="Genomic_DNA"/>
</dbReference>
<protein>
    <submittedName>
        <fullName evidence="2">Uncharacterized protein</fullName>
    </submittedName>
</protein>
<feature type="compositionally biased region" description="Low complexity" evidence="1">
    <location>
        <begin position="1"/>
        <end position="18"/>
    </location>
</feature>
<sequence length="258" mass="28604">MLKSLSSRLSSKLGKRSSATTDDRSMLSSKTLAVSRQSNEADDTTNITLVFPAEISYRLDTKGSGAPILSKADPSKDPSSAASPQQHTPSPGMMEVGWNVKSGYHDWYLTKLSIQAGTTGVRDGIVSAINTQDQPIDFPTPLGDIREGRFSGAWVTQAQEGIKATDATFFHSVERKYFEDVQEETGNEYELLSVELDDYVDGDEEGKHVKDSRLYGGVWFGSRKSCNLSKWYDNARWTFRAQSREPTEKNVSPKTKVE</sequence>
<dbReference type="Proteomes" id="UP000322245">
    <property type="component" value="Unassembled WGS sequence"/>
</dbReference>
<evidence type="ECO:0000313" key="3">
    <source>
        <dbReference type="Proteomes" id="UP000322245"/>
    </source>
</evidence>
<gene>
    <name evidence="2" type="ORF">B9479_006565</name>
</gene>
<evidence type="ECO:0000256" key="1">
    <source>
        <dbReference type="SAM" id="MobiDB-lite"/>
    </source>
</evidence>
<feature type="region of interest" description="Disordered" evidence="1">
    <location>
        <begin position="1"/>
        <end position="45"/>
    </location>
</feature>
<name>A0A5D3APQ7_9TREE</name>